<dbReference type="PANTHER" id="PTHR35848:SF6">
    <property type="entry name" value="CUPIN TYPE-2 DOMAIN-CONTAINING PROTEIN"/>
    <property type="match status" value="1"/>
</dbReference>
<evidence type="ECO:0000313" key="3">
    <source>
        <dbReference type="EMBL" id="AAZ47319.1"/>
    </source>
</evidence>
<dbReference type="Gene3D" id="2.60.120.10">
    <property type="entry name" value="Jelly Rolls"/>
    <property type="match status" value="1"/>
</dbReference>
<dbReference type="InterPro" id="IPR011051">
    <property type="entry name" value="RmlC_Cupin_sf"/>
</dbReference>
<dbReference type="CDD" id="cd07008">
    <property type="entry name" value="cupin_yp_001338853-like"/>
    <property type="match status" value="1"/>
</dbReference>
<dbReference type="STRING" id="159087.Daro_2588"/>
<dbReference type="AlphaFoldDB" id="Q47CW2"/>
<protein>
    <submittedName>
        <fullName evidence="3">Cupin region</fullName>
    </submittedName>
</protein>
<proteinExistence type="predicted"/>
<dbReference type="InterPro" id="IPR014710">
    <property type="entry name" value="RmlC-like_jellyroll"/>
</dbReference>
<dbReference type="eggNOG" id="COG1917">
    <property type="taxonomic scope" value="Bacteria"/>
</dbReference>
<evidence type="ECO:0000256" key="1">
    <source>
        <dbReference type="ARBA" id="ARBA00022723"/>
    </source>
</evidence>
<sequence>MLKESNVPLKRIFQSSDFVQPTMDEEPKRSIITESADAVVVMWHLLPGQRIRPHVHPDGQDTWIVISGSGEYSFDEGKATTPIACGQIVVAHLGQVHGVLNNTNEPLQILSVVSPADAGYFLV</sequence>
<evidence type="ECO:0000259" key="2">
    <source>
        <dbReference type="Pfam" id="PF07883"/>
    </source>
</evidence>
<dbReference type="KEGG" id="dar:Daro_2588"/>
<name>Q47CW2_DECAR</name>
<dbReference type="Pfam" id="PF07883">
    <property type="entry name" value="Cupin_2"/>
    <property type="match status" value="1"/>
</dbReference>
<dbReference type="GO" id="GO:0046872">
    <property type="term" value="F:metal ion binding"/>
    <property type="evidence" value="ECO:0007669"/>
    <property type="project" value="UniProtKB-KW"/>
</dbReference>
<keyword evidence="1" id="KW-0479">Metal-binding</keyword>
<organism evidence="3">
    <name type="scientific">Dechloromonas aromatica (strain RCB)</name>
    <dbReference type="NCBI Taxonomy" id="159087"/>
    <lineage>
        <taxon>Bacteria</taxon>
        <taxon>Pseudomonadati</taxon>
        <taxon>Pseudomonadota</taxon>
        <taxon>Betaproteobacteria</taxon>
        <taxon>Rhodocyclales</taxon>
        <taxon>Azonexaceae</taxon>
        <taxon>Dechloromonas</taxon>
    </lineage>
</organism>
<reference evidence="3" key="1">
    <citation type="submission" date="2005-08" db="EMBL/GenBank/DDBJ databases">
        <title>Complete sequence of Dechloromonas aromatica RCB.</title>
        <authorList>
            <person name="Salinero K.K."/>
            <person name="Copeland A."/>
            <person name="Lucas S."/>
            <person name="Lapidus A."/>
            <person name="Barry K."/>
            <person name="Detter J.C."/>
            <person name="Glavina T."/>
            <person name="Hammon N."/>
            <person name="Israni S."/>
            <person name="Pitluck S."/>
            <person name="Di Bartolo G."/>
            <person name="Trong S."/>
            <person name="Schmutz J."/>
            <person name="Larimer F."/>
            <person name="Land M."/>
            <person name="Ivanova N."/>
            <person name="Richardson P."/>
        </authorList>
    </citation>
    <scope>NUCLEOTIDE SEQUENCE</scope>
    <source>
        <strain evidence="3">RCB</strain>
    </source>
</reference>
<dbReference type="EMBL" id="CP000089">
    <property type="protein sequence ID" value="AAZ47319.1"/>
    <property type="molecule type" value="Genomic_DNA"/>
</dbReference>
<dbReference type="HOGENOM" id="CLU_137371_0_0_4"/>
<gene>
    <name evidence="3" type="ordered locus">Daro_2588</name>
</gene>
<dbReference type="PANTHER" id="PTHR35848">
    <property type="entry name" value="OXALATE-BINDING PROTEIN"/>
    <property type="match status" value="1"/>
</dbReference>
<dbReference type="SUPFAM" id="SSF51182">
    <property type="entry name" value="RmlC-like cupins"/>
    <property type="match status" value="1"/>
</dbReference>
<dbReference type="InterPro" id="IPR013096">
    <property type="entry name" value="Cupin_2"/>
</dbReference>
<feature type="domain" description="Cupin type-2" evidence="2">
    <location>
        <begin position="42"/>
        <end position="113"/>
    </location>
</feature>
<accession>Q47CW2</accession>
<dbReference type="InterPro" id="IPR051610">
    <property type="entry name" value="GPI/OXD"/>
</dbReference>